<evidence type="ECO:0000256" key="3">
    <source>
        <dbReference type="SAM" id="MobiDB-lite"/>
    </source>
</evidence>
<dbReference type="Gene3D" id="3.40.109.10">
    <property type="entry name" value="NADH Oxidase"/>
    <property type="match status" value="1"/>
</dbReference>
<proteinExistence type="inferred from homology"/>
<feature type="compositionally biased region" description="Basic and acidic residues" evidence="3">
    <location>
        <begin position="11"/>
        <end position="23"/>
    </location>
</feature>
<dbReference type="PANTHER" id="PTHR43673">
    <property type="entry name" value="NAD(P)H NITROREDUCTASE YDGI-RELATED"/>
    <property type="match status" value="1"/>
</dbReference>
<dbReference type="EMBL" id="JBBAXC010000001">
    <property type="protein sequence ID" value="MEI5905679.1"/>
    <property type="molecule type" value="Genomic_DNA"/>
</dbReference>
<comment type="similarity">
    <text evidence="1">Belongs to the nitroreductase family.</text>
</comment>
<reference evidence="5 6" key="1">
    <citation type="journal article" date="2018" name="J. Microbiol.">
        <title>Bacillus spongiae sp. nov., isolated from sponge of Jeju Island.</title>
        <authorList>
            <person name="Lee G.E."/>
            <person name="Im W.T."/>
            <person name="Park J.S."/>
        </authorList>
    </citation>
    <scope>NUCLEOTIDE SEQUENCE [LARGE SCALE GENOMIC DNA]</scope>
    <source>
        <strain evidence="5 6">135PIL107-10</strain>
    </source>
</reference>
<evidence type="ECO:0000259" key="4">
    <source>
        <dbReference type="Pfam" id="PF00881"/>
    </source>
</evidence>
<dbReference type="InterPro" id="IPR029479">
    <property type="entry name" value="Nitroreductase"/>
</dbReference>
<dbReference type="InterPro" id="IPR000415">
    <property type="entry name" value="Nitroreductase-like"/>
</dbReference>
<dbReference type="SUPFAM" id="SSF55469">
    <property type="entry name" value="FMN-dependent nitroreductase-like"/>
    <property type="match status" value="1"/>
</dbReference>
<gene>
    <name evidence="5" type="ORF">WAK64_01195</name>
</gene>
<evidence type="ECO:0000313" key="6">
    <source>
        <dbReference type="Proteomes" id="UP001312865"/>
    </source>
</evidence>
<dbReference type="CDD" id="cd02137">
    <property type="entry name" value="MhqN-like"/>
    <property type="match status" value="1"/>
</dbReference>
<comment type="caution">
    <text evidence="5">The sequence shown here is derived from an EMBL/GenBank/DDBJ whole genome shotgun (WGS) entry which is preliminary data.</text>
</comment>
<keyword evidence="6" id="KW-1185">Reference proteome</keyword>
<evidence type="ECO:0000256" key="2">
    <source>
        <dbReference type="ARBA" id="ARBA00023002"/>
    </source>
</evidence>
<accession>A0ABU8H8Q6</accession>
<feature type="domain" description="Nitroreductase" evidence="4">
    <location>
        <begin position="38"/>
        <end position="213"/>
    </location>
</feature>
<dbReference type="Pfam" id="PF00881">
    <property type="entry name" value="Nitroreductase"/>
    <property type="match status" value="1"/>
</dbReference>
<evidence type="ECO:0000313" key="5">
    <source>
        <dbReference type="EMBL" id="MEI5905679.1"/>
    </source>
</evidence>
<dbReference type="Proteomes" id="UP001312865">
    <property type="component" value="Unassembled WGS sequence"/>
</dbReference>
<organism evidence="5 6">
    <name type="scientific">Bacillus spongiae</name>
    <dbReference type="NCBI Taxonomy" id="2683610"/>
    <lineage>
        <taxon>Bacteria</taxon>
        <taxon>Bacillati</taxon>
        <taxon>Bacillota</taxon>
        <taxon>Bacilli</taxon>
        <taxon>Bacillales</taxon>
        <taxon>Bacillaceae</taxon>
        <taxon>Bacillus</taxon>
    </lineage>
</organism>
<dbReference type="PANTHER" id="PTHR43673:SF10">
    <property type="entry name" value="NADH DEHYDROGENASE_NAD(P)H NITROREDUCTASE XCC3605-RELATED"/>
    <property type="match status" value="1"/>
</dbReference>
<sequence length="235" mass="26619">MSNKAMSNEEYLNKVKELDTTTEKPKELDDIEFFTVAKERRSVRQYDPSFKIEESEIRDILEVATQAPSSSNLQPWRFLVIQDQAEKERLLPIANNQQQIVDASVVIAVLGDIQAYKNAERIYSELVKNGLMTDEIKDMYVNSILQNYGTFPAERLSKIAMIDGGLVAMQLMLAAKAKGYDTVPMGGYEEDKFIEAFNVPENLEPVMLISLGKGAKAGFPKTRLPLDDILEWNKF</sequence>
<dbReference type="RefSeq" id="WP_336585094.1">
    <property type="nucleotide sequence ID" value="NZ_JBBAXC010000001.1"/>
</dbReference>
<protein>
    <submittedName>
        <fullName evidence="5">Nitroreductase family protein</fullName>
    </submittedName>
</protein>
<name>A0ABU8H8Q6_9BACI</name>
<keyword evidence="2" id="KW-0560">Oxidoreductase</keyword>
<feature type="region of interest" description="Disordered" evidence="3">
    <location>
        <begin position="1"/>
        <end position="23"/>
    </location>
</feature>
<evidence type="ECO:0000256" key="1">
    <source>
        <dbReference type="ARBA" id="ARBA00007118"/>
    </source>
</evidence>